<dbReference type="EMBL" id="VOPY01000002">
    <property type="protein sequence ID" value="TXC68653.1"/>
    <property type="molecule type" value="Genomic_DNA"/>
</dbReference>
<keyword evidence="4" id="KW-0804">Transcription</keyword>
<organism evidence="8 9">
    <name type="scientific">Flavisphingopyxis soli</name>
    <dbReference type="NCBI Taxonomy" id="2601267"/>
    <lineage>
        <taxon>Bacteria</taxon>
        <taxon>Pseudomonadati</taxon>
        <taxon>Pseudomonadota</taxon>
        <taxon>Alphaproteobacteria</taxon>
        <taxon>Sphingomonadales</taxon>
        <taxon>Sphingopyxidaceae</taxon>
        <taxon>Flavisphingopyxis</taxon>
    </lineage>
</organism>
<dbReference type="GO" id="GO:0003677">
    <property type="term" value="F:DNA binding"/>
    <property type="evidence" value="ECO:0007669"/>
    <property type="project" value="InterPro"/>
</dbReference>
<comment type="similarity">
    <text evidence="1">Belongs to the sigma-70 factor family. ECF subfamily.</text>
</comment>
<dbReference type="GO" id="GO:0006352">
    <property type="term" value="P:DNA-templated transcription initiation"/>
    <property type="evidence" value="ECO:0007669"/>
    <property type="project" value="InterPro"/>
</dbReference>
<feature type="domain" description="RNA polymerase sigma factor 70 region 4 type 2" evidence="7">
    <location>
        <begin position="127"/>
        <end position="178"/>
    </location>
</feature>
<reference evidence="8 9" key="1">
    <citation type="submission" date="2019-08" db="EMBL/GenBank/DDBJ databases">
        <title>Sphingorhabdus soil sp. nov., isolated from arctic soil.</title>
        <authorList>
            <person name="Liu Y."/>
        </authorList>
    </citation>
    <scope>NUCLEOTIDE SEQUENCE [LARGE SCALE GENOMIC DNA]</scope>
    <source>
        <strain evidence="8 9">D-2Q-5-6</strain>
    </source>
</reference>
<dbReference type="InterPro" id="IPR014284">
    <property type="entry name" value="RNA_pol_sigma-70_dom"/>
</dbReference>
<feature type="region of interest" description="Disordered" evidence="5">
    <location>
        <begin position="182"/>
        <end position="201"/>
    </location>
</feature>
<dbReference type="Proteomes" id="UP000321129">
    <property type="component" value="Unassembled WGS sequence"/>
</dbReference>
<dbReference type="Gene3D" id="1.10.10.10">
    <property type="entry name" value="Winged helix-like DNA-binding domain superfamily/Winged helix DNA-binding domain"/>
    <property type="match status" value="1"/>
</dbReference>
<dbReference type="InterPro" id="IPR013249">
    <property type="entry name" value="RNA_pol_sigma70_r4_t2"/>
</dbReference>
<evidence type="ECO:0000313" key="9">
    <source>
        <dbReference type="Proteomes" id="UP000321129"/>
    </source>
</evidence>
<dbReference type="SUPFAM" id="SSF88659">
    <property type="entry name" value="Sigma3 and sigma4 domains of RNA polymerase sigma factors"/>
    <property type="match status" value="1"/>
</dbReference>
<evidence type="ECO:0000256" key="3">
    <source>
        <dbReference type="ARBA" id="ARBA00023082"/>
    </source>
</evidence>
<sequence length="201" mass="21980">MAAIAGTVQTNIDRDPASNNLQEGLIEHRDAIVRFLVARVGGRDEAEDIVQELWLRCGKARTGPIANIRAYLYKAAHNLVRDRARQRARAIDRETRWADEADPADPISSNGGAPQEAQALASDEAARLRAAIDALPDGARRVLVMHKIEERSHAEIAGRLAISRSAVEKHMAVAMRHLRARLSDCGDRPSAASGDQQENKA</sequence>
<evidence type="ECO:0000259" key="6">
    <source>
        <dbReference type="Pfam" id="PF04542"/>
    </source>
</evidence>
<proteinExistence type="inferred from homology"/>
<dbReference type="OrthoDB" id="9794372at2"/>
<comment type="caution">
    <text evidence="8">The sequence shown here is derived from an EMBL/GenBank/DDBJ whole genome shotgun (WGS) entry which is preliminary data.</text>
</comment>
<evidence type="ECO:0000259" key="7">
    <source>
        <dbReference type="Pfam" id="PF08281"/>
    </source>
</evidence>
<dbReference type="GO" id="GO:0016987">
    <property type="term" value="F:sigma factor activity"/>
    <property type="evidence" value="ECO:0007669"/>
    <property type="project" value="UniProtKB-KW"/>
</dbReference>
<keyword evidence="9" id="KW-1185">Reference proteome</keyword>
<dbReference type="PANTHER" id="PTHR43133:SF63">
    <property type="entry name" value="RNA POLYMERASE SIGMA FACTOR FECI-RELATED"/>
    <property type="match status" value="1"/>
</dbReference>
<dbReference type="InterPro" id="IPR013325">
    <property type="entry name" value="RNA_pol_sigma_r2"/>
</dbReference>
<dbReference type="InterPro" id="IPR036388">
    <property type="entry name" value="WH-like_DNA-bd_sf"/>
</dbReference>
<dbReference type="Gene3D" id="1.10.1740.10">
    <property type="match status" value="1"/>
</dbReference>
<dbReference type="RefSeq" id="WP_147122606.1">
    <property type="nucleotide sequence ID" value="NZ_VOPY01000002.1"/>
</dbReference>
<dbReference type="Pfam" id="PF04542">
    <property type="entry name" value="Sigma70_r2"/>
    <property type="match status" value="1"/>
</dbReference>
<evidence type="ECO:0000256" key="5">
    <source>
        <dbReference type="SAM" id="MobiDB-lite"/>
    </source>
</evidence>
<protein>
    <submittedName>
        <fullName evidence="8">RNA polymerase sigma factor</fullName>
    </submittedName>
</protein>
<evidence type="ECO:0000256" key="2">
    <source>
        <dbReference type="ARBA" id="ARBA00023015"/>
    </source>
</evidence>
<evidence type="ECO:0000256" key="1">
    <source>
        <dbReference type="ARBA" id="ARBA00010641"/>
    </source>
</evidence>
<evidence type="ECO:0000256" key="4">
    <source>
        <dbReference type="ARBA" id="ARBA00023163"/>
    </source>
</evidence>
<dbReference type="AlphaFoldDB" id="A0A5C6U6P4"/>
<evidence type="ECO:0000313" key="8">
    <source>
        <dbReference type="EMBL" id="TXC68653.1"/>
    </source>
</evidence>
<dbReference type="Pfam" id="PF08281">
    <property type="entry name" value="Sigma70_r4_2"/>
    <property type="match status" value="1"/>
</dbReference>
<dbReference type="CDD" id="cd06171">
    <property type="entry name" value="Sigma70_r4"/>
    <property type="match status" value="1"/>
</dbReference>
<dbReference type="InterPro" id="IPR013324">
    <property type="entry name" value="RNA_pol_sigma_r3/r4-like"/>
</dbReference>
<name>A0A5C6U6P4_9SPHN</name>
<gene>
    <name evidence="8" type="ORF">FSZ31_06605</name>
</gene>
<dbReference type="NCBIfam" id="TIGR02937">
    <property type="entry name" value="sigma70-ECF"/>
    <property type="match status" value="1"/>
</dbReference>
<accession>A0A5C6U6P4</accession>
<keyword evidence="3" id="KW-0731">Sigma factor</keyword>
<dbReference type="PANTHER" id="PTHR43133">
    <property type="entry name" value="RNA POLYMERASE ECF-TYPE SIGMA FACTO"/>
    <property type="match status" value="1"/>
</dbReference>
<keyword evidence="2" id="KW-0805">Transcription regulation</keyword>
<dbReference type="SUPFAM" id="SSF88946">
    <property type="entry name" value="Sigma2 domain of RNA polymerase sigma factors"/>
    <property type="match status" value="1"/>
</dbReference>
<feature type="domain" description="RNA polymerase sigma-70 region 2" evidence="6">
    <location>
        <begin position="27"/>
        <end position="89"/>
    </location>
</feature>
<dbReference type="InterPro" id="IPR039425">
    <property type="entry name" value="RNA_pol_sigma-70-like"/>
</dbReference>
<dbReference type="InterPro" id="IPR007627">
    <property type="entry name" value="RNA_pol_sigma70_r2"/>
</dbReference>